<name>A0A067FPV7_CITSI</name>
<organism evidence="2 3">
    <name type="scientific">Citrus sinensis</name>
    <name type="common">Sweet orange</name>
    <name type="synonym">Citrus aurantium var. sinensis</name>
    <dbReference type="NCBI Taxonomy" id="2711"/>
    <lineage>
        <taxon>Eukaryota</taxon>
        <taxon>Viridiplantae</taxon>
        <taxon>Streptophyta</taxon>
        <taxon>Embryophyta</taxon>
        <taxon>Tracheophyta</taxon>
        <taxon>Spermatophyta</taxon>
        <taxon>Magnoliopsida</taxon>
        <taxon>eudicotyledons</taxon>
        <taxon>Gunneridae</taxon>
        <taxon>Pentapetalae</taxon>
        <taxon>rosids</taxon>
        <taxon>malvids</taxon>
        <taxon>Sapindales</taxon>
        <taxon>Rutaceae</taxon>
        <taxon>Aurantioideae</taxon>
        <taxon>Citrus</taxon>
    </lineage>
</organism>
<proteinExistence type="predicted"/>
<protein>
    <submittedName>
        <fullName evidence="2">Uncharacterized protein</fullName>
    </submittedName>
</protein>
<evidence type="ECO:0000256" key="1">
    <source>
        <dbReference type="SAM" id="MobiDB-lite"/>
    </source>
</evidence>
<dbReference type="AlphaFoldDB" id="A0A067FPV7"/>
<dbReference type="PaxDb" id="2711-XP_006466003.1"/>
<accession>A0A067FPV7</accession>
<evidence type="ECO:0000313" key="2">
    <source>
        <dbReference type="EMBL" id="KDO65176.1"/>
    </source>
</evidence>
<dbReference type="STRING" id="2711.A0A067FPV7"/>
<gene>
    <name evidence="2" type="ORF">CISIN_1g034342mg</name>
</gene>
<evidence type="ECO:0000313" key="3">
    <source>
        <dbReference type="Proteomes" id="UP000027120"/>
    </source>
</evidence>
<keyword evidence="3" id="KW-1185">Reference proteome</keyword>
<feature type="compositionally biased region" description="Basic and acidic residues" evidence="1">
    <location>
        <begin position="34"/>
        <end position="47"/>
    </location>
</feature>
<dbReference type="PANTHER" id="PTHR35277">
    <property type="entry name" value="OS09G0363700 PROTEIN"/>
    <property type="match status" value="1"/>
</dbReference>
<feature type="region of interest" description="Disordered" evidence="1">
    <location>
        <begin position="34"/>
        <end position="65"/>
    </location>
</feature>
<dbReference type="eggNOG" id="ENOG502S5KZ">
    <property type="taxonomic scope" value="Eukaryota"/>
</dbReference>
<dbReference type="PANTHER" id="PTHR35277:SF10">
    <property type="entry name" value="OS09G0363700 PROTEIN"/>
    <property type="match status" value="1"/>
</dbReference>
<dbReference type="EMBL" id="KK784904">
    <property type="protein sequence ID" value="KDO65176.1"/>
    <property type="molecule type" value="Genomic_DNA"/>
</dbReference>
<sequence length="97" mass="10872">MTEPKPDPSINQSEKYVKAPNILERAKEEIEAIIHHDKSPRHTKETHGTSNDIDENTPIEEVKGPGVIQRVKEEIEALVEAVHPKKKDSSSHDSSSK</sequence>
<dbReference type="Proteomes" id="UP000027120">
    <property type="component" value="Unassembled WGS sequence"/>
</dbReference>
<reference evidence="2 3" key="1">
    <citation type="submission" date="2014-04" db="EMBL/GenBank/DDBJ databases">
        <authorList>
            <consortium name="International Citrus Genome Consortium"/>
            <person name="Gmitter F."/>
            <person name="Chen C."/>
            <person name="Farmerie W."/>
            <person name="Harkins T."/>
            <person name="Desany B."/>
            <person name="Mohiuddin M."/>
            <person name="Kodira C."/>
            <person name="Borodovsky M."/>
            <person name="Lomsadze A."/>
            <person name="Burns P."/>
            <person name="Jenkins J."/>
            <person name="Prochnik S."/>
            <person name="Shu S."/>
            <person name="Chapman J."/>
            <person name="Pitluck S."/>
            <person name="Schmutz J."/>
            <person name="Rokhsar D."/>
        </authorList>
    </citation>
    <scope>NUCLEOTIDE SEQUENCE</scope>
</reference>